<reference evidence="7 8" key="1">
    <citation type="submission" date="2018-08" db="EMBL/GenBank/DDBJ databases">
        <title>Aphanomyces genome sequencing and annotation.</title>
        <authorList>
            <person name="Minardi D."/>
            <person name="Oidtmann B."/>
            <person name="Van Der Giezen M."/>
            <person name="Studholme D.J."/>
        </authorList>
    </citation>
    <scope>NUCLEOTIDE SEQUENCE [LARGE SCALE GENOMIC DNA]</scope>
    <source>
        <strain evidence="7 8">Da</strain>
    </source>
</reference>
<evidence type="ECO:0000313" key="7">
    <source>
        <dbReference type="EMBL" id="RHZ28668.1"/>
    </source>
</evidence>
<dbReference type="InterPro" id="IPR001314">
    <property type="entry name" value="Peptidase_S1A"/>
</dbReference>
<dbReference type="InterPro" id="IPR001254">
    <property type="entry name" value="Trypsin_dom"/>
</dbReference>
<proteinExistence type="inferred from homology"/>
<dbReference type="Gene3D" id="2.40.10.10">
    <property type="entry name" value="Trypsin-like serine proteases"/>
    <property type="match status" value="1"/>
</dbReference>
<dbReference type="AlphaFoldDB" id="A0A3R7BH46"/>
<evidence type="ECO:0000256" key="1">
    <source>
        <dbReference type="ARBA" id="ARBA00007664"/>
    </source>
</evidence>
<dbReference type="PROSITE" id="PS50240">
    <property type="entry name" value="TRYPSIN_DOM"/>
    <property type="match status" value="1"/>
</dbReference>
<dbReference type="PANTHER" id="PTHR24276">
    <property type="entry name" value="POLYSERASE-RELATED"/>
    <property type="match status" value="1"/>
</dbReference>
<evidence type="ECO:0000256" key="5">
    <source>
        <dbReference type="ARBA" id="ARBA00023180"/>
    </source>
</evidence>
<dbReference type="InterPro" id="IPR009003">
    <property type="entry name" value="Peptidase_S1_PA"/>
</dbReference>
<dbReference type="VEuPathDB" id="FungiDB:H257_12651"/>
<comment type="caution">
    <text evidence="7">The sequence shown here is derived from an EMBL/GenBank/DDBJ whole genome shotgun (WGS) entry which is preliminary data.</text>
</comment>
<dbReference type="EMBL" id="QUTH01001905">
    <property type="protein sequence ID" value="RHZ28668.1"/>
    <property type="molecule type" value="Genomic_DNA"/>
</dbReference>
<dbReference type="GO" id="GO:0006508">
    <property type="term" value="P:proteolysis"/>
    <property type="evidence" value="ECO:0007669"/>
    <property type="project" value="InterPro"/>
</dbReference>
<name>A0A3R7BH46_APHAT</name>
<sequence>MAVQMGRNIGSEKRCFVQAVPHPQFNSITRVYDLAVLELNVASRQPTIPLRWVDIFSGANNIDAIIGGRTIGEAWVFMCPGSTSGRPLIVDGKVVAVAGVACSHKVQGDSSTTTMYAKVTPGRSFLKAFMSPEALKIQPINPTSYTVSLYTATGPSVCGGMLVAPRHILTSAHCISYQPLVYVQIGAEQRRVIQTVVHPQFNANTRSFDLAVVVLDLPSRQSTVPLRWTDVELKSLSTGDATAAWVPRGSGSALESGLVMAKCSLTFPDPSILCARSSVIGATCGADAGKPIMVENQVHTILCPGPGMVATCGEDSGKPLVVNDLVVGVAGVGCTANSAAGNGATSMFASVTCRQTGLGDMSTEMLSPLKMTLQGRL</sequence>
<gene>
    <name evidence="7" type="ORF">DYB37_009749</name>
</gene>
<dbReference type="PRINTS" id="PR00722">
    <property type="entry name" value="CHYMOTRYPSIN"/>
</dbReference>
<evidence type="ECO:0000313" key="8">
    <source>
        <dbReference type="Proteomes" id="UP000285430"/>
    </source>
</evidence>
<dbReference type="VEuPathDB" id="FungiDB:H257_12652"/>
<keyword evidence="4" id="KW-1015">Disulfide bond</keyword>
<feature type="domain" description="Peptidase S1" evidence="6">
    <location>
        <begin position="119"/>
        <end position="374"/>
    </location>
</feature>
<dbReference type="Proteomes" id="UP000285430">
    <property type="component" value="Unassembled WGS sequence"/>
</dbReference>
<organism evidence="7 8">
    <name type="scientific">Aphanomyces astaci</name>
    <name type="common">Crayfish plague agent</name>
    <dbReference type="NCBI Taxonomy" id="112090"/>
    <lineage>
        <taxon>Eukaryota</taxon>
        <taxon>Sar</taxon>
        <taxon>Stramenopiles</taxon>
        <taxon>Oomycota</taxon>
        <taxon>Saprolegniomycetes</taxon>
        <taxon>Saprolegniales</taxon>
        <taxon>Verrucalvaceae</taxon>
        <taxon>Aphanomyces</taxon>
    </lineage>
</organism>
<keyword evidence="3" id="KW-0843">Virulence</keyword>
<protein>
    <recommendedName>
        <fullName evidence="6">Peptidase S1 domain-containing protein</fullName>
    </recommendedName>
</protein>
<dbReference type="SMART" id="SM00020">
    <property type="entry name" value="Tryp_SPc"/>
    <property type="match status" value="1"/>
</dbReference>
<evidence type="ECO:0000256" key="2">
    <source>
        <dbReference type="ARBA" id="ARBA00022729"/>
    </source>
</evidence>
<evidence type="ECO:0000259" key="6">
    <source>
        <dbReference type="PROSITE" id="PS50240"/>
    </source>
</evidence>
<keyword evidence="5" id="KW-0325">Glycoprotein</keyword>
<dbReference type="SUPFAM" id="SSF50494">
    <property type="entry name" value="Trypsin-like serine proteases"/>
    <property type="match status" value="2"/>
</dbReference>
<accession>A0A3R7BH46</accession>
<comment type="similarity">
    <text evidence="1">Belongs to the peptidase S1 family.</text>
</comment>
<dbReference type="InterPro" id="IPR043504">
    <property type="entry name" value="Peptidase_S1_PA_chymotrypsin"/>
</dbReference>
<evidence type="ECO:0000256" key="3">
    <source>
        <dbReference type="ARBA" id="ARBA00023026"/>
    </source>
</evidence>
<dbReference type="Pfam" id="PF00089">
    <property type="entry name" value="Trypsin"/>
    <property type="match status" value="1"/>
</dbReference>
<dbReference type="PANTHER" id="PTHR24276:SF98">
    <property type="entry name" value="FI18310P1-RELATED"/>
    <property type="match status" value="1"/>
</dbReference>
<dbReference type="GO" id="GO:0004252">
    <property type="term" value="F:serine-type endopeptidase activity"/>
    <property type="evidence" value="ECO:0007669"/>
    <property type="project" value="InterPro"/>
</dbReference>
<dbReference type="InterPro" id="IPR050430">
    <property type="entry name" value="Peptidase_S1"/>
</dbReference>
<evidence type="ECO:0000256" key="4">
    <source>
        <dbReference type="ARBA" id="ARBA00023157"/>
    </source>
</evidence>
<keyword evidence="2" id="KW-0732">Signal</keyword>